<dbReference type="EC" id="2.7.4.27" evidence="5"/>
<comment type="function">
    <text evidence="5">Bifunctional serine/threonine kinase and phosphorylase involved in the regulation of the pyruvate, phosphate dikinase (PPDK) by catalyzing its phosphorylation/dephosphorylation.</text>
</comment>
<accession>A0A4Y1MUH1</accession>
<dbReference type="InterPro" id="IPR005177">
    <property type="entry name" value="Kinase-pyrophosphorylase"/>
</dbReference>
<keyword evidence="2 5" id="KW-0808">Transferase</keyword>
<name>A0A4Y1MUH1_9PROT</name>
<feature type="region of interest" description="Disordered" evidence="6">
    <location>
        <begin position="323"/>
        <end position="346"/>
    </location>
</feature>
<feature type="region of interest" description="Disordered" evidence="6">
    <location>
        <begin position="1"/>
        <end position="24"/>
    </location>
</feature>
<dbReference type="GO" id="GO:0005524">
    <property type="term" value="F:ATP binding"/>
    <property type="evidence" value="ECO:0007669"/>
    <property type="project" value="InterPro"/>
</dbReference>
<dbReference type="AlphaFoldDB" id="A0A4Y1MUH1"/>
<dbReference type="InterPro" id="IPR026565">
    <property type="entry name" value="PPDK_reg"/>
</dbReference>
<feature type="compositionally biased region" description="Polar residues" evidence="6">
    <location>
        <begin position="1"/>
        <end position="11"/>
    </location>
</feature>
<dbReference type="PANTHER" id="PTHR31756:SF3">
    <property type="entry name" value="PYRUVATE, PHOSPHATE DIKINASE REGULATORY PROTEIN 1, CHLOROPLASTIC"/>
    <property type="match status" value="1"/>
</dbReference>
<dbReference type="GO" id="GO:0043531">
    <property type="term" value="F:ADP binding"/>
    <property type="evidence" value="ECO:0007669"/>
    <property type="project" value="UniProtKB-UniRule"/>
</dbReference>
<comment type="similarity">
    <text evidence="5">Belongs to the pyruvate, phosphate/water dikinase regulatory protein family. PDRP subfamily.</text>
</comment>
<dbReference type="PANTHER" id="PTHR31756">
    <property type="entry name" value="PYRUVATE, PHOSPHATE DIKINASE REGULATORY PROTEIN 1, CHLOROPLASTIC"/>
    <property type="match status" value="1"/>
</dbReference>
<dbReference type="EC" id="2.7.11.32" evidence="5"/>
<dbReference type="EMBL" id="CP025189">
    <property type="protein sequence ID" value="AWV21233.1"/>
    <property type="molecule type" value="Genomic_DNA"/>
</dbReference>
<proteinExistence type="inferred from homology"/>
<keyword evidence="1 5" id="KW-0723">Serine/threonine-protein kinase</keyword>
<feature type="binding site" evidence="5">
    <location>
        <begin position="198"/>
        <end position="205"/>
    </location>
    <ligand>
        <name>ADP</name>
        <dbReference type="ChEBI" id="CHEBI:456216"/>
    </ligand>
</feature>
<sequence>MPMTHSSSPAWNVTRHPRLSQGMSRNGKFSTGCTIFPASLHRFTVGSMPTRAINLHLVSDSTGETLASMARATLARFEDPHCLQHRWFLVRSRFQLEQVLEGIQAEPGPVLFTIADRSIRHSLEEFCGRLGVRSLSVLDQTLELLQTEIGEHAREKRAAQHVLDADYFRRIDAMHYVLAHDDGQGTAGIHEADVCLVGVSRSSKTPTCFYLANRGIKAANVPIVPGAPLPEELGDPPCPVIGLTIDVHSLIEIRRHRLKLIGGAGVRQDSTDYVDQEAVKAEILAARRLCTSRGWPVIDVTRRSIEETAATVMQLMEAWHTRRARAAATPPKPQDPAAEVMGRPGG</sequence>
<evidence type="ECO:0000313" key="7">
    <source>
        <dbReference type="EMBL" id="AWV21233.1"/>
    </source>
</evidence>
<dbReference type="Pfam" id="PF03618">
    <property type="entry name" value="Kinase-PPPase"/>
    <property type="match status" value="1"/>
</dbReference>
<evidence type="ECO:0000256" key="6">
    <source>
        <dbReference type="SAM" id="MobiDB-lite"/>
    </source>
</evidence>
<evidence type="ECO:0000256" key="1">
    <source>
        <dbReference type="ARBA" id="ARBA00022527"/>
    </source>
</evidence>
<dbReference type="NCBIfam" id="NF003742">
    <property type="entry name" value="PRK05339.1"/>
    <property type="match status" value="1"/>
</dbReference>
<comment type="catalytic activity">
    <reaction evidence="5">
        <text>N(tele)-phospho-L-histidyl/O-phospho-L-threonyl-[pyruvate, phosphate dikinase] + phosphate + H(+) = N(tele)-phospho-L-histidyl/L-threonyl-[pyruvate, phosphate dikinase] + diphosphate</text>
        <dbReference type="Rhea" id="RHEA:43696"/>
        <dbReference type="Rhea" id="RHEA-COMP:10650"/>
        <dbReference type="Rhea" id="RHEA-COMP:10651"/>
        <dbReference type="ChEBI" id="CHEBI:15378"/>
        <dbReference type="ChEBI" id="CHEBI:30013"/>
        <dbReference type="ChEBI" id="CHEBI:33019"/>
        <dbReference type="ChEBI" id="CHEBI:43474"/>
        <dbReference type="ChEBI" id="CHEBI:61977"/>
        <dbReference type="ChEBI" id="CHEBI:83586"/>
        <dbReference type="EC" id="2.7.4.27"/>
    </reaction>
</comment>
<evidence type="ECO:0000256" key="4">
    <source>
        <dbReference type="ARBA" id="ARBA00022777"/>
    </source>
</evidence>
<evidence type="ECO:0000256" key="3">
    <source>
        <dbReference type="ARBA" id="ARBA00022741"/>
    </source>
</evidence>
<comment type="catalytic activity">
    <reaction evidence="5">
        <text>N(tele)-phospho-L-histidyl/L-threonyl-[pyruvate, phosphate dikinase] + ADP = N(tele)-phospho-L-histidyl/O-phospho-L-threonyl-[pyruvate, phosphate dikinase] + AMP + H(+)</text>
        <dbReference type="Rhea" id="RHEA:43692"/>
        <dbReference type="Rhea" id="RHEA-COMP:10650"/>
        <dbReference type="Rhea" id="RHEA-COMP:10651"/>
        <dbReference type="ChEBI" id="CHEBI:15378"/>
        <dbReference type="ChEBI" id="CHEBI:30013"/>
        <dbReference type="ChEBI" id="CHEBI:61977"/>
        <dbReference type="ChEBI" id="CHEBI:83586"/>
        <dbReference type="ChEBI" id="CHEBI:456215"/>
        <dbReference type="ChEBI" id="CHEBI:456216"/>
        <dbReference type="EC" id="2.7.11.32"/>
    </reaction>
</comment>
<dbReference type="GO" id="GO:0004674">
    <property type="term" value="F:protein serine/threonine kinase activity"/>
    <property type="evidence" value="ECO:0007669"/>
    <property type="project" value="UniProtKB-UniRule"/>
</dbReference>
<evidence type="ECO:0000256" key="2">
    <source>
        <dbReference type="ARBA" id="ARBA00022679"/>
    </source>
</evidence>
<keyword evidence="3 5" id="KW-0547">Nucleotide-binding</keyword>
<gene>
    <name evidence="7" type="ORF">RADP37_00076</name>
</gene>
<reference evidence="7" key="1">
    <citation type="submission" date="2017-12" db="EMBL/GenBank/DDBJ databases">
        <authorList>
            <person name="Martens C."/>
            <person name="Dahlstrom E."/>
            <person name="Barbian K."/>
            <person name="Sykora L."/>
            <person name="Ricklefs S."/>
            <person name="Bruno D."/>
            <person name="Anzick I."/>
            <person name="Myles I."/>
            <person name="Datta S.K."/>
        </authorList>
    </citation>
    <scope>NUCLEOTIDE SEQUENCE</scope>
    <source>
        <strain evidence="7">AD2</strain>
    </source>
</reference>
<dbReference type="HAMAP" id="MF_00921">
    <property type="entry name" value="PDRP"/>
    <property type="match status" value="1"/>
</dbReference>
<keyword evidence="4 5" id="KW-0418">Kinase</keyword>
<protein>
    <recommendedName>
        <fullName evidence="5">Putative pyruvate, phosphate dikinase regulatory protein</fullName>
        <shortName evidence="5">PPDK regulatory protein</shortName>
        <ecNumber evidence="5">2.7.11.32</ecNumber>
        <ecNumber evidence="5">2.7.4.27</ecNumber>
    </recommendedName>
</protein>
<dbReference type="GO" id="GO:0016776">
    <property type="term" value="F:phosphotransferase activity, phosphate group as acceptor"/>
    <property type="evidence" value="ECO:0007669"/>
    <property type="project" value="UniProtKB-UniRule"/>
</dbReference>
<organism evidence="7">
    <name type="scientific">Roseomonas mucosa</name>
    <dbReference type="NCBI Taxonomy" id="207340"/>
    <lineage>
        <taxon>Bacteria</taxon>
        <taxon>Pseudomonadati</taxon>
        <taxon>Pseudomonadota</taxon>
        <taxon>Alphaproteobacteria</taxon>
        <taxon>Acetobacterales</taxon>
        <taxon>Roseomonadaceae</taxon>
        <taxon>Roseomonas</taxon>
    </lineage>
</organism>
<evidence type="ECO:0000256" key="5">
    <source>
        <dbReference type="HAMAP-Rule" id="MF_00921"/>
    </source>
</evidence>